<keyword evidence="7" id="KW-1185">Reference proteome</keyword>
<dbReference type="GO" id="GO:0016020">
    <property type="term" value="C:membrane"/>
    <property type="evidence" value="ECO:0007669"/>
    <property type="project" value="UniProtKB-SubCell"/>
</dbReference>
<keyword evidence="2 5" id="KW-0812">Transmembrane</keyword>
<comment type="caution">
    <text evidence="6">The sequence shown here is derived from an EMBL/GenBank/DDBJ whole genome shotgun (WGS) entry which is preliminary data.</text>
</comment>
<dbReference type="RefSeq" id="WP_088604500.1">
    <property type="nucleotide sequence ID" value="NZ_NJIH01000009.1"/>
</dbReference>
<sequence>MNAITWMMLVAALLPLVAAVLAKAGGKEYDNEDPRPWLARQQGWRARANAAQANLFEGLPFFYAAVLYALHGRADTTHLGLLMLAWLVLRVAHLALYIGGRGSLRSLAWTLSLLVNIAILFA</sequence>
<evidence type="ECO:0000313" key="6">
    <source>
        <dbReference type="EMBL" id="OWT57496.1"/>
    </source>
</evidence>
<proteinExistence type="predicted"/>
<accession>A0A225M8Q4</accession>
<evidence type="ECO:0000256" key="2">
    <source>
        <dbReference type="ARBA" id="ARBA00022692"/>
    </source>
</evidence>
<dbReference type="Pfam" id="PF01124">
    <property type="entry name" value="MAPEG"/>
    <property type="match status" value="1"/>
</dbReference>
<dbReference type="PANTHER" id="PTHR35371:SF1">
    <property type="entry name" value="BLR7753 PROTEIN"/>
    <property type="match status" value="1"/>
</dbReference>
<evidence type="ECO:0000256" key="5">
    <source>
        <dbReference type="SAM" id="Phobius"/>
    </source>
</evidence>
<feature type="transmembrane region" description="Helical" evidence="5">
    <location>
        <begin position="50"/>
        <end position="70"/>
    </location>
</feature>
<evidence type="ECO:0000313" key="7">
    <source>
        <dbReference type="Proteomes" id="UP000214603"/>
    </source>
</evidence>
<evidence type="ECO:0000256" key="1">
    <source>
        <dbReference type="ARBA" id="ARBA00004370"/>
    </source>
</evidence>
<dbReference type="InterPro" id="IPR023352">
    <property type="entry name" value="MAPEG-like_dom_sf"/>
</dbReference>
<keyword evidence="3 5" id="KW-1133">Transmembrane helix</keyword>
<dbReference type="Proteomes" id="UP000214603">
    <property type="component" value="Unassembled WGS sequence"/>
</dbReference>
<gene>
    <name evidence="6" type="ORF">CEY11_16445</name>
</gene>
<organism evidence="6 7">
    <name type="scientific">Candidimonas nitroreducens</name>
    <dbReference type="NCBI Taxonomy" id="683354"/>
    <lineage>
        <taxon>Bacteria</taxon>
        <taxon>Pseudomonadati</taxon>
        <taxon>Pseudomonadota</taxon>
        <taxon>Betaproteobacteria</taxon>
        <taxon>Burkholderiales</taxon>
        <taxon>Alcaligenaceae</taxon>
        <taxon>Candidimonas</taxon>
    </lineage>
</organism>
<reference evidence="7" key="1">
    <citation type="submission" date="2017-06" db="EMBL/GenBank/DDBJ databases">
        <title>Herbaspirillum phytohormonus sp. nov., isolated from the root nodule of Robinia pseudoacacia in lead-zinc mine.</title>
        <authorList>
            <person name="Fan M."/>
            <person name="Lin Y."/>
        </authorList>
    </citation>
    <scope>NUCLEOTIDE SEQUENCE [LARGE SCALE GENOMIC DNA]</scope>
    <source>
        <strain evidence="7">SC-089</strain>
    </source>
</reference>
<feature type="transmembrane region" description="Helical" evidence="5">
    <location>
        <begin position="79"/>
        <end position="98"/>
    </location>
</feature>
<dbReference type="OrthoDB" id="513661at2"/>
<keyword evidence="4 5" id="KW-0472">Membrane</keyword>
<dbReference type="SUPFAM" id="SSF161084">
    <property type="entry name" value="MAPEG domain-like"/>
    <property type="match status" value="1"/>
</dbReference>
<dbReference type="AlphaFoldDB" id="A0A225M8Q4"/>
<name>A0A225M8Q4_9BURK</name>
<dbReference type="EMBL" id="NJIH01000009">
    <property type="protein sequence ID" value="OWT57496.1"/>
    <property type="molecule type" value="Genomic_DNA"/>
</dbReference>
<evidence type="ECO:0008006" key="8">
    <source>
        <dbReference type="Google" id="ProtNLM"/>
    </source>
</evidence>
<comment type="subcellular location">
    <subcellularLocation>
        <location evidence="1">Membrane</location>
    </subcellularLocation>
</comment>
<protein>
    <recommendedName>
        <fullName evidence="8">Glutathione metabolism protein</fullName>
    </recommendedName>
</protein>
<dbReference type="PANTHER" id="PTHR35371">
    <property type="entry name" value="INNER MEMBRANE PROTEIN"/>
    <property type="match status" value="1"/>
</dbReference>
<evidence type="ECO:0000256" key="3">
    <source>
        <dbReference type="ARBA" id="ARBA00022989"/>
    </source>
</evidence>
<dbReference type="InterPro" id="IPR001129">
    <property type="entry name" value="Membr-assoc_MAPEG"/>
</dbReference>
<dbReference type="Gene3D" id="1.20.120.550">
    <property type="entry name" value="Membrane associated eicosanoid/glutathione metabolism-like domain"/>
    <property type="match status" value="1"/>
</dbReference>
<evidence type="ECO:0000256" key="4">
    <source>
        <dbReference type="ARBA" id="ARBA00023136"/>
    </source>
</evidence>